<proteinExistence type="predicted"/>
<dbReference type="Pfam" id="PF10154">
    <property type="entry name" value="Fy-3"/>
    <property type="match status" value="2"/>
</dbReference>
<evidence type="ECO:0000313" key="2">
    <source>
        <dbReference type="Proteomes" id="UP000604046"/>
    </source>
</evidence>
<dbReference type="Proteomes" id="UP000604046">
    <property type="component" value="Unassembled WGS sequence"/>
</dbReference>
<keyword evidence="2" id="KW-1185">Reference proteome</keyword>
<evidence type="ECO:0000313" key="1">
    <source>
        <dbReference type="EMBL" id="CAE6970865.1"/>
    </source>
</evidence>
<dbReference type="OrthoDB" id="415359at2759"/>
<dbReference type="GO" id="GO:0005737">
    <property type="term" value="C:cytoplasm"/>
    <property type="evidence" value="ECO:0007669"/>
    <property type="project" value="TreeGrafter"/>
</dbReference>
<comment type="caution">
    <text evidence="1">The sequence shown here is derived from an EMBL/GenBank/DDBJ whole genome shotgun (WGS) entry which is preliminary data.</text>
</comment>
<organism evidence="1 2">
    <name type="scientific">Symbiodinium natans</name>
    <dbReference type="NCBI Taxonomy" id="878477"/>
    <lineage>
        <taxon>Eukaryota</taxon>
        <taxon>Sar</taxon>
        <taxon>Alveolata</taxon>
        <taxon>Dinophyceae</taxon>
        <taxon>Suessiales</taxon>
        <taxon>Symbiodiniaceae</taxon>
        <taxon>Symbiodinium</taxon>
    </lineage>
</organism>
<gene>
    <name evidence="1" type="ORF">SNAT2548_LOCUS2528</name>
</gene>
<dbReference type="EMBL" id="CAJNDS010000151">
    <property type="protein sequence ID" value="CAE6970865.1"/>
    <property type="molecule type" value="Genomic_DNA"/>
</dbReference>
<dbReference type="InterPro" id="IPR019311">
    <property type="entry name" value="Fy-3"/>
</dbReference>
<dbReference type="PANTHER" id="PTHR16525">
    <property type="entry name" value="PROTEIN C12ORF4"/>
    <property type="match status" value="1"/>
</dbReference>
<protein>
    <submittedName>
        <fullName evidence="1">Uncharacterized protein</fullName>
    </submittedName>
</protein>
<reference evidence="1" key="1">
    <citation type="submission" date="2021-02" db="EMBL/GenBank/DDBJ databases">
        <authorList>
            <person name="Dougan E. K."/>
            <person name="Rhodes N."/>
            <person name="Thang M."/>
            <person name="Chan C."/>
        </authorList>
    </citation>
    <scope>NUCLEOTIDE SEQUENCE</scope>
</reference>
<sequence length="660" mass="73122">MQPVEAPRDIPLRVFNRLGSNQFVLSLQLWAGDDVLTRVLEVFQQGQLPSCFFQPTLEYAILAVREALADGEEDGALANVDLPSSIQMPSSDPPFARACSQPVGINARLRALQLRGLVPPDSCAWGPQLRTCDGLHVSWDMTFWCAYDFLLRHRPAFFRTIGTLEESYLKGIRELGAGRAVAISELQRCQSMEMEKVRQEKEDKEEDGSTPRDIHVLVGQHVSEIDALELHWQSEIEQLKAKQKASYRELVVDFFHREMEMANLQETKETGTAQNEVQQPAQPSLLSQLARPLRPELPPLEETSTSAEEAPLALPAGSRLTQICEVRTVFGRQSFFVLRLWIGDVMDFAGGATESEVTDDGDGAGPQLPKTFLGIDSYGRQDSFVAGSAYASRQGGGLPRIQAAWTKTRALPNHVVRGQFGGIPFFRSASLRFWEAPRLPPPVTLSPNAYSDKLRGIVIPTLEHLKFETSQASMLREFAMRCSRVSDFHFSPLNEQLRAVKEQEKESTPLRAGDYFCTRHSNLGGQVQAAFHLLVSAPVAEASAPADEVPAPIHRALKRMLWDCHRCRVAELTIPLLLIDIGTFETSLPYAVAQRRAENSLRALKGALTALTDDLSPSELPGLELINLVLPLSCSQSVSSNVPSVASTTQTFLRHSFQCV</sequence>
<accession>A0A812I1A1</accession>
<dbReference type="PANTHER" id="PTHR16525:SF0">
    <property type="entry name" value="PROTEIN C12ORF4"/>
    <property type="match status" value="1"/>
</dbReference>
<dbReference type="AlphaFoldDB" id="A0A812I1A1"/>
<name>A0A812I1A1_9DINO</name>